<dbReference type="EMBL" id="PSQE01000007">
    <property type="protein sequence ID" value="RHN44957.1"/>
    <property type="molecule type" value="Genomic_DNA"/>
</dbReference>
<dbReference type="Gramene" id="rna39145">
    <property type="protein sequence ID" value="RHN44957.1"/>
    <property type="gene ID" value="gene39145"/>
</dbReference>
<accession>A0A396H237</accession>
<proteinExistence type="predicted"/>
<comment type="caution">
    <text evidence="1">The sequence shown here is derived from an EMBL/GenBank/DDBJ whole genome shotgun (WGS) entry which is preliminary data.</text>
</comment>
<name>A0A396H237_MEDTR</name>
<evidence type="ECO:0000313" key="2">
    <source>
        <dbReference type="Proteomes" id="UP000265566"/>
    </source>
</evidence>
<dbReference type="AlphaFoldDB" id="A0A396H237"/>
<reference evidence="2" key="1">
    <citation type="journal article" date="2018" name="Nat. Plants">
        <title>Whole-genome landscape of Medicago truncatula symbiotic genes.</title>
        <authorList>
            <person name="Pecrix Y."/>
            <person name="Staton S.E."/>
            <person name="Sallet E."/>
            <person name="Lelandais-Briere C."/>
            <person name="Moreau S."/>
            <person name="Carrere S."/>
            <person name="Blein T."/>
            <person name="Jardinaud M.F."/>
            <person name="Latrasse D."/>
            <person name="Zouine M."/>
            <person name="Zahm M."/>
            <person name="Kreplak J."/>
            <person name="Mayjonade B."/>
            <person name="Satge C."/>
            <person name="Perez M."/>
            <person name="Cauet S."/>
            <person name="Marande W."/>
            <person name="Chantry-Darmon C."/>
            <person name="Lopez-Roques C."/>
            <person name="Bouchez O."/>
            <person name="Berard A."/>
            <person name="Debelle F."/>
            <person name="Munos S."/>
            <person name="Bendahmane A."/>
            <person name="Berges H."/>
            <person name="Niebel A."/>
            <person name="Buitink J."/>
            <person name="Frugier F."/>
            <person name="Benhamed M."/>
            <person name="Crespi M."/>
            <person name="Gouzy J."/>
            <person name="Gamas P."/>
        </authorList>
    </citation>
    <scope>NUCLEOTIDE SEQUENCE [LARGE SCALE GENOMIC DNA]</scope>
    <source>
        <strain evidence="2">cv. Jemalong A17</strain>
    </source>
</reference>
<protein>
    <submittedName>
        <fullName evidence="1">Uncharacterized protein</fullName>
    </submittedName>
</protein>
<sequence length="112" mass="12683">MILNLYVQSYHNVNVNLENNGRNNLSSISNVTYHTTEILFSPKNVNCQLPLEILQQTCFSLVNSFNKKGVGLLLHDPEIERIACANRKVVRQLMFLEEKGDLRAGNSLCFDG</sequence>
<organism evidence="1 2">
    <name type="scientific">Medicago truncatula</name>
    <name type="common">Barrel medic</name>
    <name type="synonym">Medicago tribuloides</name>
    <dbReference type="NCBI Taxonomy" id="3880"/>
    <lineage>
        <taxon>Eukaryota</taxon>
        <taxon>Viridiplantae</taxon>
        <taxon>Streptophyta</taxon>
        <taxon>Embryophyta</taxon>
        <taxon>Tracheophyta</taxon>
        <taxon>Spermatophyta</taxon>
        <taxon>Magnoliopsida</taxon>
        <taxon>eudicotyledons</taxon>
        <taxon>Gunneridae</taxon>
        <taxon>Pentapetalae</taxon>
        <taxon>rosids</taxon>
        <taxon>fabids</taxon>
        <taxon>Fabales</taxon>
        <taxon>Fabaceae</taxon>
        <taxon>Papilionoideae</taxon>
        <taxon>50 kb inversion clade</taxon>
        <taxon>NPAAA clade</taxon>
        <taxon>Hologalegina</taxon>
        <taxon>IRL clade</taxon>
        <taxon>Trifolieae</taxon>
        <taxon>Medicago</taxon>
    </lineage>
</organism>
<evidence type="ECO:0000313" key="1">
    <source>
        <dbReference type="EMBL" id="RHN44957.1"/>
    </source>
</evidence>
<dbReference type="Proteomes" id="UP000265566">
    <property type="component" value="Chromosome 7"/>
</dbReference>
<gene>
    <name evidence="1" type="ORF">MtrunA17_Chr7g0225051</name>
</gene>